<keyword evidence="6" id="KW-1185">Reference proteome</keyword>
<evidence type="ECO:0000256" key="2">
    <source>
        <dbReference type="ARBA" id="ARBA00023125"/>
    </source>
</evidence>
<accession>A0ABN2ZCZ3</accession>
<dbReference type="GO" id="GO:0003677">
    <property type="term" value="F:DNA binding"/>
    <property type="evidence" value="ECO:0007669"/>
    <property type="project" value="UniProtKB-KW"/>
</dbReference>
<evidence type="ECO:0000256" key="1">
    <source>
        <dbReference type="ARBA" id="ARBA00023015"/>
    </source>
</evidence>
<dbReference type="InterPro" id="IPR001034">
    <property type="entry name" value="DeoR_HTH"/>
</dbReference>
<evidence type="ECO:0000313" key="5">
    <source>
        <dbReference type="EMBL" id="GAA2140321.1"/>
    </source>
</evidence>
<dbReference type="InterPro" id="IPR036388">
    <property type="entry name" value="WH-like_DNA-bd_sf"/>
</dbReference>
<sequence length="281" mass="29729">MLRRWFGRFGRGGVSRYERWNALLELLAEHGKLEVEEAAELLAVSAATIRRDLDQLARQQMVTRTRGGAVAHNVSYDLPLRYKTARNADAKQRIGAAVAGLIAPGEVVGLNGGTTTTEVARALAVRPESADRPEAGAGGGVGQRLTIVTNALNIANELTVRPQVKIVLTGGVARPQSYELIGPLAGLVLAELALDVTVLGVDALDVEHGATAHHEGEASVNRLLAERARRVVVAADSSKIGNRAFARICGLERIGTLVTDEGIGEELAAAFTEAGVRVVKV</sequence>
<evidence type="ECO:0000259" key="4">
    <source>
        <dbReference type="PROSITE" id="PS51000"/>
    </source>
</evidence>
<keyword evidence="1" id="KW-0805">Transcription regulation</keyword>
<proteinExistence type="predicted"/>
<organism evidence="5 6">
    <name type="scientific">Kitasatospora kazusensis</name>
    <dbReference type="NCBI Taxonomy" id="407974"/>
    <lineage>
        <taxon>Bacteria</taxon>
        <taxon>Bacillati</taxon>
        <taxon>Actinomycetota</taxon>
        <taxon>Actinomycetes</taxon>
        <taxon>Kitasatosporales</taxon>
        <taxon>Streptomycetaceae</taxon>
        <taxon>Kitasatospora</taxon>
    </lineage>
</organism>
<dbReference type="Pfam" id="PF08220">
    <property type="entry name" value="HTH_DeoR"/>
    <property type="match status" value="1"/>
</dbReference>
<name>A0ABN2ZCZ3_9ACTN</name>
<dbReference type="SMART" id="SM00420">
    <property type="entry name" value="HTH_DEOR"/>
    <property type="match status" value="1"/>
</dbReference>
<dbReference type="PANTHER" id="PTHR30363">
    <property type="entry name" value="HTH-TYPE TRANSCRIPTIONAL REGULATOR SRLR-RELATED"/>
    <property type="match status" value="1"/>
</dbReference>
<dbReference type="SUPFAM" id="SSF100950">
    <property type="entry name" value="NagB/RpiA/CoA transferase-like"/>
    <property type="match status" value="1"/>
</dbReference>
<dbReference type="SUPFAM" id="SSF46785">
    <property type="entry name" value="Winged helix' DNA-binding domain"/>
    <property type="match status" value="1"/>
</dbReference>
<evidence type="ECO:0000256" key="3">
    <source>
        <dbReference type="ARBA" id="ARBA00023163"/>
    </source>
</evidence>
<dbReference type="Pfam" id="PF00455">
    <property type="entry name" value="DeoRC"/>
    <property type="match status" value="2"/>
</dbReference>
<protein>
    <submittedName>
        <fullName evidence="5">DeoR/GlpR family DNA-binding transcription regulator</fullName>
    </submittedName>
</protein>
<dbReference type="PANTHER" id="PTHR30363:SF44">
    <property type="entry name" value="AGA OPERON TRANSCRIPTIONAL REPRESSOR-RELATED"/>
    <property type="match status" value="1"/>
</dbReference>
<dbReference type="PROSITE" id="PS51000">
    <property type="entry name" value="HTH_DEOR_2"/>
    <property type="match status" value="1"/>
</dbReference>
<gene>
    <name evidence="5" type="ORF">GCM10009760_23410</name>
</gene>
<comment type="caution">
    <text evidence="5">The sequence shown here is derived from an EMBL/GenBank/DDBJ whole genome shotgun (WGS) entry which is preliminary data.</text>
</comment>
<dbReference type="InterPro" id="IPR036390">
    <property type="entry name" value="WH_DNA-bd_sf"/>
</dbReference>
<reference evidence="5 6" key="1">
    <citation type="journal article" date="2019" name="Int. J. Syst. Evol. Microbiol.">
        <title>The Global Catalogue of Microorganisms (GCM) 10K type strain sequencing project: providing services to taxonomists for standard genome sequencing and annotation.</title>
        <authorList>
            <consortium name="The Broad Institute Genomics Platform"/>
            <consortium name="The Broad Institute Genome Sequencing Center for Infectious Disease"/>
            <person name="Wu L."/>
            <person name="Ma J."/>
        </authorList>
    </citation>
    <scope>NUCLEOTIDE SEQUENCE [LARGE SCALE GENOMIC DNA]</scope>
    <source>
        <strain evidence="5 6">JCM 14560</strain>
    </source>
</reference>
<keyword evidence="2 5" id="KW-0238">DNA-binding</keyword>
<dbReference type="EMBL" id="BAAANT010000010">
    <property type="protein sequence ID" value="GAA2140321.1"/>
    <property type="molecule type" value="Genomic_DNA"/>
</dbReference>
<dbReference type="PRINTS" id="PR00037">
    <property type="entry name" value="HTHLACR"/>
</dbReference>
<dbReference type="Gene3D" id="1.10.10.10">
    <property type="entry name" value="Winged helix-like DNA-binding domain superfamily/Winged helix DNA-binding domain"/>
    <property type="match status" value="1"/>
</dbReference>
<dbReference type="Gene3D" id="3.40.50.1360">
    <property type="match status" value="1"/>
</dbReference>
<dbReference type="Proteomes" id="UP001422759">
    <property type="component" value="Unassembled WGS sequence"/>
</dbReference>
<evidence type="ECO:0000313" key="6">
    <source>
        <dbReference type="Proteomes" id="UP001422759"/>
    </source>
</evidence>
<dbReference type="InterPro" id="IPR014036">
    <property type="entry name" value="DeoR-like_C"/>
</dbReference>
<feature type="domain" description="HTH deoR-type" evidence="4">
    <location>
        <begin position="16"/>
        <end position="71"/>
    </location>
</feature>
<dbReference type="PROSITE" id="PS00894">
    <property type="entry name" value="HTH_DEOR_1"/>
    <property type="match status" value="1"/>
</dbReference>
<dbReference type="InterPro" id="IPR037171">
    <property type="entry name" value="NagB/RpiA_transferase-like"/>
</dbReference>
<dbReference type="InterPro" id="IPR018356">
    <property type="entry name" value="Tscrpt_reg_HTH_DeoR_CS"/>
</dbReference>
<keyword evidence="3" id="KW-0804">Transcription</keyword>
<dbReference type="SMART" id="SM01134">
    <property type="entry name" value="DeoRC"/>
    <property type="match status" value="1"/>
</dbReference>
<dbReference type="InterPro" id="IPR050313">
    <property type="entry name" value="Carb_Metab_HTH_regulators"/>
</dbReference>